<accession>A0A4R1YM73</accession>
<dbReference type="AlphaFoldDB" id="A0A4R1YM73"/>
<reference evidence="1 2" key="1">
    <citation type="submission" date="2019-03" db="EMBL/GenBank/DDBJ databases">
        <title>Genomic Encyclopedia of Type Strains, Phase IV (KMG-IV): sequencing the most valuable type-strain genomes for metagenomic binning, comparative biology and taxonomic classification.</title>
        <authorList>
            <person name="Goeker M."/>
        </authorList>
    </citation>
    <scope>NUCLEOTIDE SEQUENCE [LARGE SCALE GENOMIC DNA]</scope>
    <source>
        <strain evidence="1 2">DSM 21153</strain>
    </source>
</reference>
<evidence type="ECO:0000313" key="2">
    <source>
        <dbReference type="Proteomes" id="UP000295277"/>
    </source>
</evidence>
<gene>
    <name evidence="1" type="ORF">EV216_1268</name>
</gene>
<comment type="caution">
    <text evidence="1">The sequence shown here is derived from an EMBL/GenBank/DDBJ whole genome shotgun (WGS) entry which is preliminary data.</text>
</comment>
<evidence type="ECO:0000313" key="1">
    <source>
        <dbReference type="EMBL" id="TCM78333.1"/>
    </source>
</evidence>
<dbReference type="Proteomes" id="UP000295277">
    <property type="component" value="Unassembled WGS sequence"/>
</dbReference>
<sequence length="133" mass="14714">MTRKKKPAADPAEARALRDAGLSAVRARRLALLRAVARAGGVETSRVPFSAYVAARPHTDDPRGDFTTDFRLDRGKPDVRTLADLRAYLRRRRACAEAITAGASVWREFESVIRDALECETAREMASRAVTED</sequence>
<name>A0A4R1YM73_9RHOB</name>
<protein>
    <submittedName>
        <fullName evidence="1">Uncharacterized protein</fullName>
    </submittedName>
</protein>
<keyword evidence="2" id="KW-1185">Reference proteome</keyword>
<proteinExistence type="predicted"/>
<dbReference type="RefSeq" id="WP_132696291.1">
    <property type="nucleotide sequence ID" value="NZ_SLVM01000026.1"/>
</dbReference>
<dbReference type="EMBL" id="SLVM01000026">
    <property type="protein sequence ID" value="TCM78333.1"/>
    <property type="molecule type" value="Genomic_DNA"/>
</dbReference>
<organism evidence="1 2">
    <name type="scientific">Rhodovulum steppense</name>
    <dbReference type="NCBI Taxonomy" id="540251"/>
    <lineage>
        <taxon>Bacteria</taxon>
        <taxon>Pseudomonadati</taxon>
        <taxon>Pseudomonadota</taxon>
        <taxon>Alphaproteobacteria</taxon>
        <taxon>Rhodobacterales</taxon>
        <taxon>Paracoccaceae</taxon>
        <taxon>Rhodovulum</taxon>
    </lineage>
</organism>